<keyword evidence="7 8" id="KW-0349">Heme</keyword>
<proteinExistence type="inferred from homology"/>
<dbReference type="InterPro" id="IPR017972">
    <property type="entry name" value="Cyt_P450_CS"/>
</dbReference>
<keyword evidence="9" id="KW-1133">Transmembrane helix</keyword>
<comment type="cofactor">
    <cofactor evidence="1 7">
        <name>heme</name>
        <dbReference type="ChEBI" id="CHEBI:30413"/>
    </cofactor>
</comment>
<feature type="transmembrane region" description="Helical" evidence="9">
    <location>
        <begin position="12"/>
        <end position="32"/>
    </location>
</feature>
<comment type="similarity">
    <text evidence="2 8">Belongs to the cytochrome P450 family.</text>
</comment>
<dbReference type="Pfam" id="PF00067">
    <property type="entry name" value="p450"/>
    <property type="match status" value="1"/>
</dbReference>
<dbReference type="InParanoid" id="A0A7R8UXJ4"/>
<evidence type="ECO:0000256" key="3">
    <source>
        <dbReference type="ARBA" id="ARBA00022723"/>
    </source>
</evidence>
<dbReference type="EMBL" id="LR899012">
    <property type="protein sequence ID" value="CAD7088960.1"/>
    <property type="molecule type" value="Genomic_DNA"/>
</dbReference>
<dbReference type="PANTHER" id="PTHR24303:SF27">
    <property type="entry name" value="CYTOCHROME P450 307B1"/>
    <property type="match status" value="1"/>
</dbReference>
<dbReference type="InterPro" id="IPR002401">
    <property type="entry name" value="Cyt_P450_E_grp-I"/>
</dbReference>
<dbReference type="PANTHER" id="PTHR24303">
    <property type="entry name" value="HEME-BINDING MONOOXYGENASE FAMILY"/>
    <property type="match status" value="1"/>
</dbReference>
<evidence type="ECO:0000313" key="11">
    <source>
        <dbReference type="Proteomes" id="UP000594454"/>
    </source>
</evidence>
<dbReference type="PRINTS" id="PR00463">
    <property type="entry name" value="EP450I"/>
</dbReference>
<keyword evidence="3 7" id="KW-0479">Metal-binding</keyword>
<dbReference type="PROSITE" id="PS00086">
    <property type="entry name" value="CYTOCHROME_P450"/>
    <property type="match status" value="1"/>
</dbReference>
<keyword evidence="9" id="KW-0472">Membrane</keyword>
<evidence type="ECO:0000256" key="1">
    <source>
        <dbReference type="ARBA" id="ARBA00001971"/>
    </source>
</evidence>
<protein>
    <recommendedName>
        <fullName evidence="12">Cytochrome P450</fullName>
    </recommendedName>
</protein>
<evidence type="ECO:0000313" key="10">
    <source>
        <dbReference type="EMBL" id="CAD7088960.1"/>
    </source>
</evidence>
<evidence type="ECO:0000256" key="8">
    <source>
        <dbReference type="RuleBase" id="RU000461"/>
    </source>
</evidence>
<dbReference type="SUPFAM" id="SSF48264">
    <property type="entry name" value="Cytochrome P450"/>
    <property type="match status" value="1"/>
</dbReference>
<evidence type="ECO:0008006" key="12">
    <source>
        <dbReference type="Google" id="ProtNLM"/>
    </source>
</evidence>
<dbReference type="OrthoDB" id="1470350at2759"/>
<dbReference type="SMR" id="A0A7R8UXJ4"/>
<organism evidence="10 11">
    <name type="scientific">Hermetia illucens</name>
    <name type="common">Black soldier fly</name>
    <dbReference type="NCBI Taxonomy" id="343691"/>
    <lineage>
        <taxon>Eukaryota</taxon>
        <taxon>Metazoa</taxon>
        <taxon>Ecdysozoa</taxon>
        <taxon>Arthropoda</taxon>
        <taxon>Hexapoda</taxon>
        <taxon>Insecta</taxon>
        <taxon>Pterygota</taxon>
        <taxon>Neoptera</taxon>
        <taxon>Endopterygota</taxon>
        <taxon>Diptera</taxon>
        <taxon>Brachycera</taxon>
        <taxon>Stratiomyomorpha</taxon>
        <taxon>Stratiomyidae</taxon>
        <taxon>Hermetiinae</taxon>
        <taxon>Hermetia</taxon>
    </lineage>
</organism>
<accession>A0A7R8UXJ4</accession>
<keyword evidence="6 8" id="KW-0503">Monooxygenase</keyword>
<dbReference type="OMA" id="KLCIHEV"/>
<dbReference type="GO" id="GO:0016705">
    <property type="term" value="F:oxidoreductase activity, acting on paired donors, with incorporation or reduction of molecular oxygen"/>
    <property type="evidence" value="ECO:0007669"/>
    <property type="project" value="InterPro"/>
</dbReference>
<keyword evidence="9" id="KW-0812">Transmembrane</keyword>
<dbReference type="InterPro" id="IPR001128">
    <property type="entry name" value="Cyt_P450"/>
</dbReference>
<name>A0A7R8UXJ4_HERIL</name>
<feature type="binding site" description="axial binding residue" evidence="7">
    <location>
        <position position="458"/>
    </location>
    <ligand>
        <name>heme</name>
        <dbReference type="ChEBI" id="CHEBI:30413"/>
    </ligand>
    <ligandPart>
        <name>Fe</name>
        <dbReference type="ChEBI" id="CHEBI:18248"/>
    </ligandPart>
</feature>
<dbReference type="GO" id="GO:0020037">
    <property type="term" value="F:heme binding"/>
    <property type="evidence" value="ECO:0007669"/>
    <property type="project" value="InterPro"/>
</dbReference>
<keyword evidence="5 7" id="KW-0408">Iron</keyword>
<evidence type="ECO:0000256" key="2">
    <source>
        <dbReference type="ARBA" id="ARBA00010617"/>
    </source>
</evidence>
<evidence type="ECO:0000256" key="6">
    <source>
        <dbReference type="ARBA" id="ARBA00023033"/>
    </source>
</evidence>
<dbReference type="GO" id="GO:0005506">
    <property type="term" value="F:iron ion binding"/>
    <property type="evidence" value="ECO:0007669"/>
    <property type="project" value="InterPro"/>
</dbReference>
<dbReference type="AlphaFoldDB" id="A0A7R8UXJ4"/>
<reference evidence="10 11" key="1">
    <citation type="submission" date="2020-11" db="EMBL/GenBank/DDBJ databases">
        <authorList>
            <person name="Wallbank WR R."/>
            <person name="Pardo Diaz C."/>
            <person name="Kozak K."/>
            <person name="Martin S."/>
            <person name="Jiggins C."/>
            <person name="Moest M."/>
            <person name="Warren A I."/>
            <person name="Generalovic N T."/>
            <person name="Byers J.R.P. K."/>
            <person name="Montejo-Kovacevich G."/>
            <person name="Yen C E."/>
        </authorList>
    </citation>
    <scope>NUCLEOTIDE SEQUENCE [LARGE SCALE GENOMIC DNA]</scope>
</reference>
<dbReference type="InterPro" id="IPR036396">
    <property type="entry name" value="Cyt_P450_sf"/>
</dbReference>
<keyword evidence="11" id="KW-1185">Reference proteome</keyword>
<dbReference type="Proteomes" id="UP000594454">
    <property type="component" value="Chromosome 4"/>
</dbReference>
<gene>
    <name evidence="10" type="ORF">HERILL_LOCUS11545</name>
</gene>
<evidence type="ECO:0000256" key="9">
    <source>
        <dbReference type="SAM" id="Phobius"/>
    </source>
</evidence>
<dbReference type="Gene3D" id="1.10.630.10">
    <property type="entry name" value="Cytochrome P450"/>
    <property type="match status" value="1"/>
</dbReference>
<evidence type="ECO:0000256" key="4">
    <source>
        <dbReference type="ARBA" id="ARBA00023002"/>
    </source>
</evidence>
<evidence type="ECO:0000256" key="7">
    <source>
        <dbReference type="PIRSR" id="PIRSR602401-1"/>
    </source>
</evidence>
<dbReference type="GO" id="GO:0004497">
    <property type="term" value="F:monooxygenase activity"/>
    <property type="evidence" value="ECO:0007669"/>
    <property type="project" value="UniProtKB-KW"/>
</dbReference>
<keyword evidence="4 8" id="KW-0560">Oxidoreductase</keyword>
<evidence type="ECO:0000256" key="5">
    <source>
        <dbReference type="ARBA" id="ARBA00023004"/>
    </source>
</evidence>
<sequence length="511" mass="58053">MQITLLTISSFTFYALLACATLSLVILLNELIPKALVKVKCRKSVTGKKLVRRAPGPRPLPIIGNLSVLDGYEVPYQAFSDLRDKYGPVISLQLGAIPAIVVNGVDNIKEVLITKTSHFDSRPNFQRYHQLFSGNKENSLAFCDWSEVHKQRREMLAPHTFPKNFSDRFKQFDSIITEELGLTILNKTKDLEKEIPLPKQAILKYCCNIFTRYFCSKRFENDDPAFDIFISNFDKIFYEVNQGYAADFLPFLMPLHSKNLKQLESWSHEIRSILLEKIIKNRYTENAGDDDYLECLINYVKKLESGMDWNMGLFALEDIVGGHSAVGNFLGKVFGYILQDQKVQVEIQREAASVLHTSVQSNIRLQDRKLMPYTEAVIMESIRLIASPIVPHVSNQHSTIGGFDIEPNTLIFLNNYDLSMSPVLWDDPESFKPERFIRNGQLFKPDFFLPFGGGRRSCLGYKIVQLISFSTVANILKDFNIAALPGHVSKVQPGTLVTSEDCFKVCLIPRA</sequence>